<dbReference type="Pfam" id="PF13432">
    <property type="entry name" value="TPR_16"/>
    <property type="match status" value="2"/>
</dbReference>
<feature type="compositionally biased region" description="Acidic residues" evidence="1">
    <location>
        <begin position="429"/>
        <end position="439"/>
    </location>
</feature>
<protein>
    <submittedName>
        <fullName evidence="3">Tetratricopeptide repeat protein</fullName>
    </submittedName>
</protein>
<comment type="caution">
    <text evidence="3">The sequence shown here is derived from an EMBL/GenBank/DDBJ whole genome shotgun (WGS) entry which is preliminary data.</text>
</comment>
<reference evidence="3" key="1">
    <citation type="journal article" date="2021" name="PeerJ">
        <title>Extensive microbial diversity within the chicken gut microbiome revealed by metagenomics and culture.</title>
        <authorList>
            <person name="Gilroy R."/>
            <person name="Ravi A."/>
            <person name="Getino M."/>
            <person name="Pursley I."/>
            <person name="Horton D.L."/>
            <person name="Alikhan N.F."/>
            <person name="Baker D."/>
            <person name="Gharbi K."/>
            <person name="Hall N."/>
            <person name="Watson M."/>
            <person name="Adriaenssens E.M."/>
            <person name="Foster-Nyarko E."/>
            <person name="Jarju S."/>
            <person name="Secka A."/>
            <person name="Antonio M."/>
            <person name="Oren A."/>
            <person name="Chaudhuri R.R."/>
            <person name="La Ragione R."/>
            <person name="Hildebrand F."/>
            <person name="Pallen M.J."/>
        </authorList>
    </citation>
    <scope>NUCLEOTIDE SEQUENCE</scope>
    <source>
        <strain evidence="3">ChiHecolR3B27-1887</strain>
    </source>
</reference>
<evidence type="ECO:0000256" key="2">
    <source>
        <dbReference type="SAM" id="Phobius"/>
    </source>
</evidence>
<sequence length="490" mass="51394">MNQQAFESGKLAYQEGDWLRAATLLDGAKQPGEVSGEVDHLCGNAHMKLGQFDAAASSYEAALADVAYGKRGALSCNRGRALLAAGRPQEAIVALTDAVGDATYPTPYKAYMALGSAYEQVGDIRNAGIAYRSAAIDESNPAPATALSDLGSCFMRLGRAVDAVEAYRTALDFTTPLEDQNRIWCDLALAYVAANRMNEAVDAFAHATADGTYTLSPEAQASYDAARKAVASIGSRQPSETDAFLAAAGYGASSYDPLDPTGASGELIPSPEDTGFFSVSEEDLVQQDRLDRKVKRKHRHTGLKVFLVIFFLLLVVAGGGVFAYINGYGWPTQQAVAEQIFDAKTQGSDLAQYVVSDLSTAQIQEMSDILPSGAEVEVTGVDRSMMESTVYLTATLAGSGQQDYTIEMTRDGIGWKVSAVTPVYLSQDDEQPATDDSADLSEPAGSDADPVGDPDASDTATTTGDAGEGADTTTTTGDAGEGAGADTTTE</sequence>
<dbReference type="SUPFAM" id="SSF48452">
    <property type="entry name" value="TPR-like"/>
    <property type="match status" value="1"/>
</dbReference>
<evidence type="ECO:0000313" key="4">
    <source>
        <dbReference type="Proteomes" id="UP000824029"/>
    </source>
</evidence>
<dbReference type="Proteomes" id="UP000824029">
    <property type="component" value="Unassembled WGS sequence"/>
</dbReference>
<dbReference type="InterPro" id="IPR011990">
    <property type="entry name" value="TPR-like_helical_dom_sf"/>
</dbReference>
<accession>A0A9D2DKJ5</accession>
<organism evidence="3 4">
    <name type="scientific">Candidatus Olsenella stercoravium</name>
    <dbReference type="NCBI Taxonomy" id="2838713"/>
    <lineage>
        <taxon>Bacteria</taxon>
        <taxon>Bacillati</taxon>
        <taxon>Actinomycetota</taxon>
        <taxon>Coriobacteriia</taxon>
        <taxon>Coriobacteriales</taxon>
        <taxon>Atopobiaceae</taxon>
        <taxon>Olsenella</taxon>
    </lineage>
</organism>
<feature type="compositionally biased region" description="Low complexity" evidence="1">
    <location>
        <begin position="457"/>
        <end position="490"/>
    </location>
</feature>
<dbReference type="Gene3D" id="1.25.40.10">
    <property type="entry name" value="Tetratricopeptide repeat domain"/>
    <property type="match status" value="2"/>
</dbReference>
<keyword evidence="2" id="KW-0812">Transmembrane</keyword>
<name>A0A9D2DKJ5_9ACTN</name>
<keyword evidence="2" id="KW-0472">Membrane</keyword>
<evidence type="ECO:0000313" key="3">
    <source>
        <dbReference type="EMBL" id="HIZ18708.1"/>
    </source>
</evidence>
<dbReference type="EMBL" id="DXBZ01000122">
    <property type="protein sequence ID" value="HIZ18708.1"/>
    <property type="molecule type" value="Genomic_DNA"/>
</dbReference>
<gene>
    <name evidence="3" type="ORF">IAA22_06335</name>
</gene>
<proteinExistence type="predicted"/>
<reference evidence="3" key="2">
    <citation type="submission" date="2021-04" db="EMBL/GenBank/DDBJ databases">
        <authorList>
            <person name="Gilroy R."/>
        </authorList>
    </citation>
    <scope>NUCLEOTIDE SEQUENCE</scope>
    <source>
        <strain evidence="3">ChiHecolR3B27-1887</strain>
    </source>
</reference>
<dbReference type="AlphaFoldDB" id="A0A9D2DKJ5"/>
<keyword evidence="2" id="KW-1133">Transmembrane helix</keyword>
<evidence type="ECO:0000256" key="1">
    <source>
        <dbReference type="SAM" id="MobiDB-lite"/>
    </source>
</evidence>
<feature type="region of interest" description="Disordered" evidence="1">
    <location>
        <begin position="429"/>
        <end position="490"/>
    </location>
</feature>
<feature type="transmembrane region" description="Helical" evidence="2">
    <location>
        <begin position="305"/>
        <end position="325"/>
    </location>
</feature>